<evidence type="ECO:0000313" key="5">
    <source>
        <dbReference type="Proteomes" id="UP001285263"/>
    </source>
</evidence>
<dbReference type="InterPro" id="IPR050443">
    <property type="entry name" value="RbsD/FucU_mutarotase"/>
</dbReference>
<comment type="catalytic activity">
    <reaction evidence="1">
        <text>beta-D-ribopyranose = beta-D-ribofuranose</text>
        <dbReference type="Rhea" id="RHEA:25432"/>
        <dbReference type="ChEBI" id="CHEBI:27476"/>
        <dbReference type="ChEBI" id="CHEBI:47002"/>
        <dbReference type="EC" id="5.4.99.62"/>
    </reaction>
</comment>
<dbReference type="PANTHER" id="PTHR31690">
    <property type="entry name" value="FUCOSE MUTAROTASE"/>
    <property type="match status" value="1"/>
</dbReference>
<proteinExistence type="predicted"/>
<dbReference type="RefSeq" id="WP_320421697.1">
    <property type="nucleotide sequence ID" value="NZ_JAXCLA010000002.1"/>
</dbReference>
<dbReference type="InterPro" id="IPR007721">
    <property type="entry name" value="RbsD_FucU"/>
</dbReference>
<organism evidence="4 5">
    <name type="scientific">Roseateles agri</name>
    <dbReference type="NCBI Taxonomy" id="3098619"/>
    <lineage>
        <taxon>Bacteria</taxon>
        <taxon>Pseudomonadati</taxon>
        <taxon>Pseudomonadota</taxon>
        <taxon>Betaproteobacteria</taxon>
        <taxon>Burkholderiales</taxon>
        <taxon>Sphaerotilaceae</taxon>
        <taxon>Roseateles</taxon>
    </lineage>
</organism>
<dbReference type="PANTHER" id="PTHR31690:SF4">
    <property type="entry name" value="FUCOSE MUTAROTASE"/>
    <property type="match status" value="1"/>
</dbReference>
<comment type="caution">
    <text evidence="4">The sequence shown here is derived from an EMBL/GenBank/DDBJ whole genome shotgun (WGS) entry which is preliminary data.</text>
</comment>
<dbReference type="SUPFAM" id="SSF102546">
    <property type="entry name" value="RbsD-like"/>
    <property type="match status" value="1"/>
</dbReference>
<keyword evidence="2" id="KW-0413">Isomerase</keyword>
<dbReference type="Gene3D" id="3.40.1650.10">
    <property type="entry name" value="RbsD-like domain"/>
    <property type="match status" value="1"/>
</dbReference>
<accession>A0ABU5DBX8</accession>
<dbReference type="InterPro" id="IPR023750">
    <property type="entry name" value="RbsD-like_sf"/>
</dbReference>
<dbReference type="Pfam" id="PF05025">
    <property type="entry name" value="RbsD_FucU"/>
    <property type="match status" value="1"/>
</dbReference>
<sequence>MLKGIDPALTPELLMVLAQMGHGDEIVLADANFTADSLAALSPQGRPVIRLPGIDVVRASKAVLSLFPLDTFVERPVAFMQVGHEPAGYLSALQREVAAMVTPVPCEAMERFAFYDRARHAFAIVQTGELQPYGNVLFKKGVIAAPLQP</sequence>
<evidence type="ECO:0000256" key="2">
    <source>
        <dbReference type="ARBA" id="ARBA00023235"/>
    </source>
</evidence>
<protein>
    <submittedName>
        <fullName evidence="4">RbsD/FucU domain-containing protein</fullName>
    </submittedName>
</protein>
<evidence type="ECO:0000256" key="1">
    <source>
        <dbReference type="ARBA" id="ARBA00000223"/>
    </source>
</evidence>
<name>A0ABU5DBX8_9BURK</name>
<dbReference type="Proteomes" id="UP001285263">
    <property type="component" value="Unassembled WGS sequence"/>
</dbReference>
<gene>
    <name evidence="4" type="ORF">SNE35_04660</name>
</gene>
<dbReference type="EMBL" id="JAXCLA010000002">
    <property type="protein sequence ID" value="MDY0743781.1"/>
    <property type="molecule type" value="Genomic_DNA"/>
</dbReference>
<evidence type="ECO:0000256" key="3">
    <source>
        <dbReference type="ARBA" id="ARBA00036324"/>
    </source>
</evidence>
<comment type="catalytic activity">
    <reaction evidence="3">
        <text>alpha-L-fucose = beta-L-fucose</text>
        <dbReference type="Rhea" id="RHEA:25580"/>
        <dbReference type="ChEBI" id="CHEBI:42548"/>
        <dbReference type="ChEBI" id="CHEBI:42589"/>
        <dbReference type="EC" id="5.1.3.29"/>
    </reaction>
</comment>
<keyword evidence="5" id="KW-1185">Reference proteome</keyword>
<reference evidence="4 5" key="1">
    <citation type="submission" date="2023-11" db="EMBL/GenBank/DDBJ databases">
        <title>Paucibacter sp. nov., isolated from fresh soil in Korea.</title>
        <authorList>
            <person name="Le N.T.T."/>
        </authorList>
    </citation>
    <scope>NUCLEOTIDE SEQUENCE [LARGE SCALE GENOMIC DNA]</scope>
    <source>
        <strain evidence="4 5">R3-3</strain>
    </source>
</reference>
<evidence type="ECO:0000313" key="4">
    <source>
        <dbReference type="EMBL" id="MDY0743781.1"/>
    </source>
</evidence>